<dbReference type="RefSeq" id="WP_015694569.1">
    <property type="nucleotide sequence ID" value="NZ_AP018492.1"/>
</dbReference>
<dbReference type="EMBL" id="AP018492">
    <property type="protein sequence ID" value="BBC60499.1"/>
    <property type="molecule type" value="Genomic_DNA"/>
</dbReference>
<dbReference type="PANTHER" id="PTHR12110">
    <property type="entry name" value="HYDROXYPYRUVATE ISOMERASE"/>
    <property type="match status" value="1"/>
</dbReference>
<dbReference type="Proteomes" id="UP000269226">
    <property type="component" value="Chromosome"/>
</dbReference>
<proteinExistence type="predicted"/>
<sequence>MLSLGIRAHDLPQTKTIEELSETVARVGFKHIQLALSKSFPELSEPAVLSHGLGNYVKQTFAKNEINIAILSCYCNIIHPDENQKTVLLDKFKTYIRYASTFGSKIVATETGCVDKRMHYTEKNYTEEAFEKVVDSVRIMTEEAEKYGIIVGIEPGINHPLYDLAHTKALIEAVDSSNLGIILDPSNLIRPTTYLEYNKIIEEAFQLFGSKIVAIHLKDFISNEKKELTMTNIGDGEMNIEETITQIQHLKPYIYTILEGTTGNKIQAARDKIINSY</sequence>
<dbReference type="PANTHER" id="PTHR12110:SF21">
    <property type="entry name" value="XYLOSE ISOMERASE-LIKE TIM BARREL DOMAIN-CONTAINING PROTEIN"/>
    <property type="match status" value="1"/>
</dbReference>
<name>A0A2Z5Y133_9ENTE</name>
<dbReference type="Gene3D" id="3.20.20.150">
    <property type="entry name" value="Divalent-metal-dependent TIM barrel enzymes"/>
    <property type="match status" value="1"/>
</dbReference>
<gene>
    <name evidence="2" type="ORF">DAT561_0361</name>
</gene>
<protein>
    <recommendedName>
        <fullName evidence="1">Xylose isomerase-like TIM barrel domain-containing protein</fullName>
    </recommendedName>
</protein>
<evidence type="ECO:0000259" key="1">
    <source>
        <dbReference type="Pfam" id="PF01261"/>
    </source>
</evidence>
<dbReference type="InterPro" id="IPR036237">
    <property type="entry name" value="Xyl_isomerase-like_sf"/>
</dbReference>
<dbReference type="InterPro" id="IPR013022">
    <property type="entry name" value="Xyl_isomerase-like_TIM-brl"/>
</dbReference>
<dbReference type="SUPFAM" id="SSF51658">
    <property type="entry name" value="Xylose isomerase-like"/>
    <property type="match status" value="1"/>
</dbReference>
<reference evidence="2 3" key="1">
    <citation type="submission" date="2018-01" db="EMBL/GenBank/DDBJ databases">
        <title>Whole genome sequence of Melissococcus plutonius DAT561.</title>
        <authorList>
            <person name="Okumura K."/>
            <person name="Takamatsu D."/>
            <person name="Okura M."/>
        </authorList>
    </citation>
    <scope>NUCLEOTIDE SEQUENCE [LARGE SCALE GENOMIC DNA]</scope>
    <source>
        <strain evidence="2 3">DAT561</strain>
    </source>
</reference>
<organism evidence="2 3">
    <name type="scientific">Melissococcus plutonius</name>
    <dbReference type="NCBI Taxonomy" id="33970"/>
    <lineage>
        <taxon>Bacteria</taxon>
        <taxon>Bacillati</taxon>
        <taxon>Bacillota</taxon>
        <taxon>Bacilli</taxon>
        <taxon>Lactobacillales</taxon>
        <taxon>Enterococcaceae</taxon>
        <taxon>Melissococcus</taxon>
    </lineage>
</organism>
<feature type="domain" description="Xylose isomerase-like TIM barrel" evidence="1">
    <location>
        <begin position="23"/>
        <end position="259"/>
    </location>
</feature>
<evidence type="ECO:0000313" key="2">
    <source>
        <dbReference type="EMBL" id="BBC60499.1"/>
    </source>
</evidence>
<dbReference type="Pfam" id="PF01261">
    <property type="entry name" value="AP_endonuc_2"/>
    <property type="match status" value="1"/>
</dbReference>
<dbReference type="AlphaFoldDB" id="A0A2Z5Y133"/>
<accession>A0A2Z5Y133</accession>
<evidence type="ECO:0000313" key="3">
    <source>
        <dbReference type="Proteomes" id="UP000269226"/>
    </source>
</evidence>
<dbReference type="GeneID" id="57042922"/>
<dbReference type="InterPro" id="IPR050312">
    <property type="entry name" value="IolE/XylAMocC-like"/>
</dbReference>